<keyword evidence="1" id="KW-0472">Membrane</keyword>
<organism evidence="2 3">
    <name type="scientific">Limosilactobacillus reuteri</name>
    <name type="common">Lactobacillus reuteri</name>
    <dbReference type="NCBI Taxonomy" id="1598"/>
    <lineage>
        <taxon>Bacteria</taxon>
        <taxon>Bacillati</taxon>
        <taxon>Bacillota</taxon>
        <taxon>Bacilli</taxon>
        <taxon>Lactobacillales</taxon>
        <taxon>Lactobacillaceae</taxon>
        <taxon>Limosilactobacillus</taxon>
    </lineage>
</organism>
<keyword evidence="1" id="KW-1133">Transmembrane helix</keyword>
<dbReference type="RefSeq" id="WP_107721789.1">
    <property type="nucleotide sequence ID" value="NZ_QAZN01000014.1"/>
</dbReference>
<accession>A0A2T5Q2G7</accession>
<dbReference type="Proteomes" id="UP000244083">
    <property type="component" value="Unassembled WGS sequence"/>
</dbReference>
<feature type="transmembrane region" description="Helical" evidence="1">
    <location>
        <begin position="98"/>
        <end position="116"/>
    </location>
</feature>
<protein>
    <submittedName>
        <fullName evidence="2">Uncharacterized protein</fullName>
    </submittedName>
</protein>
<gene>
    <name evidence="2" type="ORF">DB325_07435</name>
</gene>
<feature type="transmembrane region" description="Helical" evidence="1">
    <location>
        <begin position="128"/>
        <end position="149"/>
    </location>
</feature>
<feature type="transmembrane region" description="Helical" evidence="1">
    <location>
        <begin position="59"/>
        <end position="78"/>
    </location>
</feature>
<evidence type="ECO:0000313" key="3">
    <source>
        <dbReference type="Proteomes" id="UP000244083"/>
    </source>
</evidence>
<feature type="transmembrane region" description="Helical" evidence="1">
    <location>
        <begin position="20"/>
        <end position="38"/>
    </location>
</feature>
<proteinExistence type="predicted"/>
<reference evidence="3" key="1">
    <citation type="submission" date="2018-04" db="EMBL/GenBank/DDBJ databases">
        <title>Draft Genome Sequences of 10 Lactobacillus Species from 22 Commercial Probiotic Products.</title>
        <authorList>
            <person name="Gangiredla J."/>
            <person name="Barnaba T.J."/>
            <person name="Mammel M.K."/>
            <person name="Lacher D.W."/>
            <person name="Elkins C.A."/>
            <person name="Lampel K.A."/>
            <person name="Whitehouse C.A."/>
            <person name="Tartera C."/>
        </authorList>
    </citation>
    <scope>NUCLEOTIDE SEQUENCE [LARGE SCALE GENOMIC DNA]</scope>
    <source>
        <strain evidence="3">DS12_10</strain>
    </source>
</reference>
<evidence type="ECO:0000256" key="1">
    <source>
        <dbReference type="SAM" id="Phobius"/>
    </source>
</evidence>
<comment type="caution">
    <text evidence="2">The sequence shown here is derived from an EMBL/GenBank/DDBJ whole genome shotgun (WGS) entry which is preliminary data.</text>
</comment>
<keyword evidence="1" id="KW-0812">Transmembrane</keyword>
<evidence type="ECO:0000313" key="2">
    <source>
        <dbReference type="EMBL" id="PTV03436.1"/>
    </source>
</evidence>
<dbReference type="AlphaFoldDB" id="A0A2T5Q2G7"/>
<sequence length="161" mass="18727">MLDILKKSINAQLEKMKTLGWWFLVLIFNFVPQVHNLMEKALDSLVGKTTISGIVYADFVFVTAIVIYYLVILFRTIFLKNSWSENVTESMCKSLTKIVFNTPIIWLQLLVLINISSNFLSELSKNRIFVFEFCIVFFIQVIVALYHLIANTCMEDKIWKA</sequence>
<dbReference type="EMBL" id="QAZN01000014">
    <property type="protein sequence ID" value="PTV03436.1"/>
    <property type="molecule type" value="Genomic_DNA"/>
</dbReference>
<name>A0A2T5Q2G7_LIMRT</name>